<protein>
    <submittedName>
        <fullName evidence="1">DUF1801 domain-containing protein</fullName>
    </submittedName>
</protein>
<gene>
    <name evidence="1" type="ORF">F0460_09040</name>
</gene>
<dbReference type="AlphaFoldDB" id="A0A5M6CLQ0"/>
<proteinExistence type="predicted"/>
<comment type="caution">
    <text evidence="1">The sequence shown here is derived from an EMBL/GenBank/DDBJ whole genome shotgun (WGS) entry which is preliminary data.</text>
</comment>
<evidence type="ECO:0000313" key="2">
    <source>
        <dbReference type="Proteomes" id="UP000325141"/>
    </source>
</evidence>
<organism evidence="1 2">
    <name type="scientific">Paenimyroides baculatum</name>
    <dbReference type="NCBI Taxonomy" id="2608000"/>
    <lineage>
        <taxon>Bacteria</taxon>
        <taxon>Pseudomonadati</taxon>
        <taxon>Bacteroidota</taxon>
        <taxon>Flavobacteriia</taxon>
        <taxon>Flavobacteriales</taxon>
        <taxon>Flavobacteriaceae</taxon>
        <taxon>Paenimyroides</taxon>
    </lineage>
</organism>
<dbReference type="RefSeq" id="WP_150012420.1">
    <property type="nucleotide sequence ID" value="NZ_VWSG01000006.1"/>
</dbReference>
<name>A0A5M6CLQ0_9FLAO</name>
<dbReference type="EMBL" id="VWSG01000006">
    <property type="protein sequence ID" value="KAA5534245.1"/>
    <property type="molecule type" value="Genomic_DNA"/>
</dbReference>
<sequence>MSIEKQIKTYIDSQSGSKRADLQSLHIMILDLMPKTQLWFLDGKDATGKTIANPNIGYGLQMINYADGSFKEFYQIGISANTKGISVYIIGIKDKEYLAKTFLAIIGKATITGYCIKFKTIKDINISLLKSAIQYGINQTSVDLVLKCLL</sequence>
<dbReference type="Proteomes" id="UP000325141">
    <property type="component" value="Unassembled WGS sequence"/>
</dbReference>
<keyword evidence="2" id="KW-1185">Reference proteome</keyword>
<reference evidence="1 2" key="1">
    <citation type="submission" date="2019-09" db="EMBL/GenBank/DDBJ databases">
        <title>Genome sequence and assembly of Flavobacterium sp.</title>
        <authorList>
            <person name="Chhetri G."/>
        </authorList>
    </citation>
    <scope>NUCLEOTIDE SEQUENCE [LARGE SCALE GENOMIC DNA]</scope>
    <source>
        <strain evidence="1 2">SNL9</strain>
    </source>
</reference>
<evidence type="ECO:0000313" key="1">
    <source>
        <dbReference type="EMBL" id="KAA5534245.1"/>
    </source>
</evidence>
<accession>A0A5M6CLQ0</accession>